<dbReference type="NCBIfam" id="TIGR00221">
    <property type="entry name" value="nagA"/>
    <property type="match status" value="1"/>
</dbReference>
<dbReference type="InterPro" id="IPR032466">
    <property type="entry name" value="Metal_Hydrolase"/>
</dbReference>
<dbReference type="RefSeq" id="WP_270043001.1">
    <property type="nucleotide sequence ID" value="NZ_JAPDOD010000027.1"/>
</dbReference>
<evidence type="ECO:0000256" key="6">
    <source>
        <dbReference type="PIRSR" id="PIRSR038994-1"/>
    </source>
</evidence>
<feature type="domain" description="Amidohydrolase-related" evidence="9">
    <location>
        <begin position="41"/>
        <end position="359"/>
    </location>
</feature>
<dbReference type="EMBL" id="JAPDOD010000027">
    <property type="protein sequence ID" value="MDA0163753.1"/>
    <property type="molecule type" value="Genomic_DNA"/>
</dbReference>
<dbReference type="SUPFAM" id="SSF51338">
    <property type="entry name" value="Composite domain of metallo-dependent hydrolases"/>
    <property type="match status" value="1"/>
</dbReference>
<proteinExistence type="inferred from homology"/>
<evidence type="ECO:0000256" key="8">
    <source>
        <dbReference type="PIRSR" id="PIRSR038994-3"/>
    </source>
</evidence>
<comment type="similarity">
    <text evidence="1 5">Belongs to the metallo-dependent hydrolases superfamily. NagA family.</text>
</comment>
<feature type="binding site" evidence="7">
    <location>
        <position position="211"/>
    </location>
    <ligand>
        <name>substrate</name>
    </ligand>
</feature>
<name>A0A9X3S7U5_9ACTN</name>
<feature type="binding site" evidence="8">
    <location>
        <position position="200"/>
    </location>
    <ligand>
        <name>Zn(2+)</name>
        <dbReference type="ChEBI" id="CHEBI:29105"/>
    </ligand>
</feature>
<dbReference type="Pfam" id="PF01979">
    <property type="entry name" value="Amidohydro_1"/>
    <property type="match status" value="1"/>
</dbReference>
<evidence type="ECO:0000256" key="5">
    <source>
        <dbReference type="PIRNR" id="PIRNR038994"/>
    </source>
</evidence>
<dbReference type="EC" id="3.5.1.25" evidence="10"/>
<dbReference type="Proteomes" id="UP001149140">
    <property type="component" value="Unassembled WGS sequence"/>
</dbReference>
<comment type="cofactor">
    <cofactor evidence="8">
        <name>a divalent metal cation</name>
        <dbReference type="ChEBI" id="CHEBI:60240"/>
    </cofactor>
    <text evidence="8">Binds 1 divalent metal cation per subunit.</text>
</comment>
<keyword evidence="11" id="KW-1185">Reference proteome</keyword>
<evidence type="ECO:0000256" key="2">
    <source>
        <dbReference type="ARBA" id="ARBA00022723"/>
    </source>
</evidence>
<dbReference type="InterPro" id="IPR003764">
    <property type="entry name" value="GlcNAc_6-P_deAcase"/>
</dbReference>
<keyword evidence="2 8" id="KW-0479">Metal-binding</keyword>
<dbReference type="AlphaFoldDB" id="A0A9X3S7U5"/>
<accession>A0A9X3S7U5</accession>
<dbReference type="Gene3D" id="3.20.20.140">
    <property type="entry name" value="Metal-dependent hydrolases"/>
    <property type="match status" value="1"/>
</dbReference>
<evidence type="ECO:0000256" key="1">
    <source>
        <dbReference type="ARBA" id="ARBA00010716"/>
    </source>
</evidence>
<feature type="binding site" evidence="8">
    <location>
        <position position="179"/>
    </location>
    <ligand>
        <name>Zn(2+)</name>
        <dbReference type="ChEBI" id="CHEBI:29105"/>
    </ligand>
</feature>
<evidence type="ECO:0000313" key="11">
    <source>
        <dbReference type="Proteomes" id="UP001149140"/>
    </source>
</evidence>
<reference evidence="10" key="1">
    <citation type="submission" date="2022-10" db="EMBL/GenBank/DDBJ databases">
        <title>The WGS of Solirubrobacter ginsenosidimutans DSM 21036.</title>
        <authorList>
            <person name="Jiang Z."/>
        </authorList>
    </citation>
    <scope>NUCLEOTIDE SEQUENCE</scope>
    <source>
        <strain evidence="10">DSM 21036</strain>
    </source>
</reference>
<evidence type="ECO:0000259" key="9">
    <source>
        <dbReference type="Pfam" id="PF01979"/>
    </source>
</evidence>
<keyword evidence="3 5" id="KW-0378">Hydrolase</keyword>
<feature type="binding site" evidence="7">
    <location>
        <begin position="203"/>
        <end position="204"/>
    </location>
    <ligand>
        <name>substrate</name>
    </ligand>
</feature>
<protein>
    <submittedName>
        <fullName evidence="10">N-acetylglucosamine-6-phosphate deacetylase</fullName>
        <ecNumber evidence="10">3.5.1.25</ecNumber>
    </submittedName>
</protein>
<dbReference type="SUPFAM" id="SSF51556">
    <property type="entry name" value="Metallo-dependent hydrolases"/>
    <property type="match status" value="1"/>
</dbReference>
<dbReference type="PANTHER" id="PTHR11113">
    <property type="entry name" value="N-ACETYLGLUCOSAMINE-6-PHOSPHATE DEACETYLASE"/>
    <property type="match status" value="1"/>
</dbReference>
<evidence type="ECO:0000256" key="4">
    <source>
        <dbReference type="ARBA" id="ARBA00023277"/>
    </source>
</evidence>
<dbReference type="GO" id="GO:0006046">
    <property type="term" value="P:N-acetylglucosamine catabolic process"/>
    <property type="evidence" value="ECO:0007669"/>
    <property type="project" value="TreeGrafter"/>
</dbReference>
<feature type="binding site" evidence="7">
    <location>
        <position position="235"/>
    </location>
    <ligand>
        <name>substrate</name>
    </ligand>
</feature>
<dbReference type="GO" id="GO:0046872">
    <property type="term" value="F:metal ion binding"/>
    <property type="evidence" value="ECO:0007669"/>
    <property type="project" value="UniProtKB-KW"/>
</dbReference>
<keyword evidence="4 5" id="KW-0119">Carbohydrate metabolism</keyword>
<dbReference type="InterPro" id="IPR006680">
    <property type="entry name" value="Amidohydro-rel"/>
</dbReference>
<dbReference type="PANTHER" id="PTHR11113:SF14">
    <property type="entry name" value="N-ACETYLGLUCOSAMINE-6-PHOSPHATE DEACETYLASE"/>
    <property type="match status" value="1"/>
</dbReference>
<feature type="binding site" evidence="7">
    <location>
        <position position="126"/>
    </location>
    <ligand>
        <name>substrate</name>
    </ligand>
</feature>
<comment type="caution">
    <text evidence="10">The sequence shown here is derived from an EMBL/GenBank/DDBJ whole genome shotgun (WGS) entry which is preliminary data.</text>
</comment>
<feature type="active site" description="Proton donor/acceptor" evidence="6">
    <location>
        <position position="257"/>
    </location>
</feature>
<dbReference type="PIRSF" id="PIRSF038994">
    <property type="entry name" value="NagA"/>
    <property type="match status" value="1"/>
</dbReference>
<evidence type="ECO:0000256" key="3">
    <source>
        <dbReference type="ARBA" id="ARBA00022801"/>
    </source>
</evidence>
<organism evidence="10 11">
    <name type="scientific">Solirubrobacter ginsenosidimutans</name>
    <dbReference type="NCBI Taxonomy" id="490573"/>
    <lineage>
        <taxon>Bacteria</taxon>
        <taxon>Bacillati</taxon>
        <taxon>Actinomycetota</taxon>
        <taxon>Thermoleophilia</taxon>
        <taxon>Solirubrobacterales</taxon>
        <taxon>Solirubrobacteraceae</taxon>
        <taxon>Solirubrobacter</taxon>
    </lineage>
</organism>
<feature type="binding site" evidence="7">
    <location>
        <begin position="290"/>
        <end position="292"/>
    </location>
    <ligand>
        <name>substrate</name>
    </ligand>
</feature>
<evidence type="ECO:0000256" key="7">
    <source>
        <dbReference type="PIRSR" id="PIRSR038994-2"/>
    </source>
</evidence>
<sequence>MRLGVSAALVDGVLVTGDVSVADGVIEAVGLARNGSSSGIAAPGFVDLQVNGFAGVDLMATDHDGYARVGEALLATGTTAFQPTFVTSPEATLLEALRAMPHGGIGPRVLGAHVEGPFLSPRRAGVHDPRWVLPPDLALLRRLLDAAPVSQVTLAPELPGAFELIDELVARGITASAGHTDATAAEAHLAFDRGVRTVTHLFNAMRHSTARDPSIAMSALARPEVVVQVIVDLHHVAPDTVLVAWHAAASRFALVTDAAPAAGTGDGEFVLGGRKVLASDGVVRGPEGQLAGSALTMIEGVRNLVSLGVALPDALRAAGEVPARVARRPDLGRLVPGAPADIVVLDDRMDVIRVLVDGRERVART</sequence>
<dbReference type="InterPro" id="IPR011059">
    <property type="entry name" value="Metal-dep_hydrolase_composite"/>
</dbReference>
<gene>
    <name evidence="10" type="primary">nagA</name>
    <name evidence="10" type="ORF">OM076_26015</name>
</gene>
<dbReference type="GO" id="GO:0008448">
    <property type="term" value="F:N-acetylglucosamine-6-phosphate deacetylase activity"/>
    <property type="evidence" value="ECO:0007669"/>
    <property type="project" value="UniProtKB-EC"/>
</dbReference>
<evidence type="ECO:0000313" key="10">
    <source>
        <dbReference type="EMBL" id="MDA0163753.1"/>
    </source>
</evidence>
<feature type="binding site" evidence="8">
    <location>
        <position position="115"/>
    </location>
    <ligand>
        <name>Zn(2+)</name>
        <dbReference type="ChEBI" id="CHEBI:29105"/>
    </ligand>
</feature>
<dbReference type="Gene3D" id="2.30.40.10">
    <property type="entry name" value="Urease, subunit C, domain 1"/>
    <property type="match status" value="1"/>
</dbReference>